<dbReference type="Proteomes" id="UP000502823">
    <property type="component" value="Unassembled WGS sequence"/>
</dbReference>
<dbReference type="GO" id="GO:0005634">
    <property type="term" value="C:nucleus"/>
    <property type="evidence" value="ECO:0007669"/>
    <property type="project" value="InterPro"/>
</dbReference>
<dbReference type="SUPFAM" id="SSF50249">
    <property type="entry name" value="Nucleic acid-binding proteins"/>
    <property type="match status" value="1"/>
</dbReference>
<reference evidence="3" key="1">
    <citation type="submission" date="2020-01" db="EMBL/GenBank/DDBJ databases">
        <title>Draft genome sequence of the Termite Coptotermes fromosanus.</title>
        <authorList>
            <person name="Itakura S."/>
            <person name="Yosikawa Y."/>
            <person name="Umezawa K."/>
        </authorList>
    </citation>
    <scope>NUCLEOTIDE SEQUENCE [LARGE SCALE GENOMIC DNA]</scope>
</reference>
<dbReference type="Gene3D" id="2.40.50.140">
    <property type="entry name" value="Nucleic acid-binding proteins"/>
    <property type="match status" value="1"/>
</dbReference>
<comment type="caution">
    <text evidence="2">The sequence shown here is derived from an EMBL/GenBank/DDBJ whole genome shotgun (WGS) entry which is preliminary data.</text>
</comment>
<organism evidence="2 3">
    <name type="scientific">Coptotermes formosanus</name>
    <name type="common">Formosan subterranean termite</name>
    <dbReference type="NCBI Taxonomy" id="36987"/>
    <lineage>
        <taxon>Eukaryota</taxon>
        <taxon>Metazoa</taxon>
        <taxon>Ecdysozoa</taxon>
        <taxon>Arthropoda</taxon>
        <taxon>Hexapoda</taxon>
        <taxon>Insecta</taxon>
        <taxon>Pterygota</taxon>
        <taxon>Neoptera</taxon>
        <taxon>Polyneoptera</taxon>
        <taxon>Dictyoptera</taxon>
        <taxon>Blattodea</taxon>
        <taxon>Blattoidea</taxon>
        <taxon>Termitoidae</taxon>
        <taxon>Rhinotermitidae</taxon>
        <taxon>Coptotermes</taxon>
    </lineage>
</organism>
<keyword evidence="3" id="KW-1185">Reference proteome</keyword>
<dbReference type="InterPro" id="IPR012340">
    <property type="entry name" value="NA-bd_OB-fold"/>
</dbReference>
<dbReference type="OrthoDB" id="1751331at2759"/>
<dbReference type="EMBL" id="BLKM01007001">
    <property type="protein sequence ID" value="GFG29461.1"/>
    <property type="molecule type" value="Genomic_DNA"/>
</dbReference>
<gene>
    <name evidence="2" type="ORF">Cfor_05456</name>
</gene>
<dbReference type="CDD" id="cd04477">
    <property type="entry name" value="RPA1N"/>
    <property type="match status" value="1"/>
</dbReference>
<evidence type="ECO:0000313" key="3">
    <source>
        <dbReference type="Proteomes" id="UP000502823"/>
    </source>
</evidence>
<sequence length="157" mass="17395">GHKKIAGNSTTADRFRLLVSDGRHLNSFAMLATQLNDKVTSGELCDYTVIQITRYITSMVANADKGEKRVMVILDINILALGTEIGFKIGNPRPITGGAEAETAGSRQPVPSRSVQPNLFLMDFVKNVPCLHCCVEEQCREWWKSQMTGSLLDRKKI</sequence>
<accession>A0A6L2PAS4</accession>
<dbReference type="GO" id="GO:0003677">
    <property type="term" value="F:DNA binding"/>
    <property type="evidence" value="ECO:0007669"/>
    <property type="project" value="InterPro"/>
</dbReference>
<feature type="domain" description="Replication factor-A protein 1 N-terminal" evidence="1">
    <location>
        <begin position="4"/>
        <end position="79"/>
    </location>
</feature>
<name>A0A6L2PAS4_COPFO</name>
<dbReference type="AlphaFoldDB" id="A0A6L2PAS4"/>
<dbReference type="GO" id="GO:0006260">
    <property type="term" value="P:DNA replication"/>
    <property type="evidence" value="ECO:0007669"/>
    <property type="project" value="InterPro"/>
</dbReference>
<evidence type="ECO:0000259" key="1">
    <source>
        <dbReference type="Pfam" id="PF04057"/>
    </source>
</evidence>
<dbReference type="InParanoid" id="A0A6L2PAS4"/>
<evidence type="ECO:0000313" key="2">
    <source>
        <dbReference type="EMBL" id="GFG29461.1"/>
    </source>
</evidence>
<protein>
    <recommendedName>
        <fullName evidence="1">Replication factor-A protein 1 N-terminal domain-containing protein</fullName>
    </recommendedName>
</protein>
<feature type="non-terminal residue" evidence="2">
    <location>
        <position position="1"/>
    </location>
</feature>
<dbReference type="InterPro" id="IPR007199">
    <property type="entry name" value="Rep_factor-A_N"/>
</dbReference>
<proteinExistence type="predicted"/>
<dbReference type="Pfam" id="PF04057">
    <property type="entry name" value="Rep-A_N"/>
    <property type="match status" value="1"/>
</dbReference>